<dbReference type="HOGENOM" id="CLU_1534924_0_0_1"/>
<keyword evidence="2" id="KW-1185">Reference proteome</keyword>
<reference evidence="1" key="1">
    <citation type="submission" date="2015-04" db="UniProtKB">
        <authorList>
            <consortium name="EnsemblPlants"/>
        </authorList>
    </citation>
    <scope>IDENTIFICATION</scope>
</reference>
<evidence type="ECO:0000313" key="1">
    <source>
        <dbReference type="EnsemblPlants" id="OMERI10G14140.1"/>
    </source>
</evidence>
<evidence type="ECO:0000313" key="2">
    <source>
        <dbReference type="Proteomes" id="UP000008021"/>
    </source>
</evidence>
<proteinExistence type="predicted"/>
<organism evidence="1">
    <name type="scientific">Oryza meridionalis</name>
    <dbReference type="NCBI Taxonomy" id="40149"/>
    <lineage>
        <taxon>Eukaryota</taxon>
        <taxon>Viridiplantae</taxon>
        <taxon>Streptophyta</taxon>
        <taxon>Embryophyta</taxon>
        <taxon>Tracheophyta</taxon>
        <taxon>Spermatophyta</taxon>
        <taxon>Magnoliopsida</taxon>
        <taxon>Liliopsida</taxon>
        <taxon>Poales</taxon>
        <taxon>Poaceae</taxon>
        <taxon>BOP clade</taxon>
        <taxon>Oryzoideae</taxon>
        <taxon>Oryzeae</taxon>
        <taxon>Oryzinae</taxon>
        <taxon>Oryza</taxon>
    </lineage>
</organism>
<protein>
    <submittedName>
        <fullName evidence="1">Uncharacterized protein</fullName>
    </submittedName>
</protein>
<accession>A0A0E0F0N8</accession>
<dbReference type="EnsemblPlants" id="OMERI10G14140.1">
    <property type="protein sequence ID" value="OMERI10G14140.1"/>
    <property type="gene ID" value="OMERI10G14140"/>
</dbReference>
<dbReference type="Proteomes" id="UP000008021">
    <property type="component" value="Chromosome 10"/>
</dbReference>
<dbReference type="Gramene" id="OMERI10G14140.1">
    <property type="protein sequence ID" value="OMERI10G14140.1"/>
    <property type="gene ID" value="OMERI10G14140"/>
</dbReference>
<sequence length="175" mass="19979">MDQAPHGQPLTGAGMHNAKKGQATTVKLLLHKLISPCEILIFLLKRILPQIFQLRLVMYHLCIDIFKISLKFSLVCSKDGNLTDAFKLRNLCFENVVGGNMGIYAAGEKEEFFSHFIQASCSDATFFKKITLTGHFLTVRNRRILSFGYFTYFFQLNKTLMLTNLHPEIMYAVHI</sequence>
<reference evidence="1" key="2">
    <citation type="submission" date="2018-05" db="EMBL/GenBank/DDBJ databases">
        <title>OmerRS3 (Oryza meridionalis Reference Sequence Version 3).</title>
        <authorList>
            <person name="Zhang J."/>
            <person name="Kudrna D."/>
            <person name="Lee S."/>
            <person name="Talag J."/>
            <person name="Welchert J."/>
            <person name="Wing R.A."/>
        </authorList>
    </citation>
    <scope>NUCLEOTIDE SEQUENCE [LARGE SCALE GENOMIC DNA]</scope>
    <source>
        <strain evidence="1">cv. OR44</strain>
    </source>
</reference>
<dbReference type="AlphaFoldDB" id="A0A0E0F0N8"/>
<name>A0A0E0F0N8_9ORYZ</name>